<evidence type="ECO:0000313" key="2">
    <source>
        <dbReference type="Proteomes" id="UP001470230"/>
    </source>
</evidence>
<evidence type="ECO:0000313" key="1">
    <source>
        <dbReference type="EMBL" id="KAK8890327.1"/>
    </source>
</evidence>
<comment type="caution">
    <text evidence="1">The sequence shown here is derived from an EMBL/GenBank/DDBJ whole genome shotgun (WGS) entry which is preliminary data.</text>
</comment>
<protein>
    <submittedName>
        <fullName evidence="1">Uncharacterized protein</fullName>
    </submittedName>
</protein>
<sequence length="111" mass="12659">MVTDTFPSATMDDKVITIDNPHHVQVTGIMIKKNTSVRHMDFTTNDIAYTCDVEAIQKKIDSLHDQLKHNDKLLATTLNEFPNVDEVNTVLDTFKNDSATKTMVYNLQQYL</sequence>
<reference evidence="1 2" key="1">
    <citation type="submission" date="2024-04" db="EMBL/GenBank/DDBJ databases">
        <title>Tritrichomonas musculus Genome.</title>
        <authorList>
            <person name="Alves-Ferreira E."/>
            <person name="Grigg M."/>
            <person name="Lorenzi H."/>
            <person name="Galac M."/>
        </authorList>
    </citation>
    <scope>NUCLEOTIDE SEQUENCE [LARGE SCALE GENOMIC DNA]</scope>
    <source>
        <strain evidence="1 2">EAF2021</strain>
    </source>
</reference>
<organism evidence="1 2">
    <name type="scientific">Tritrichomonas musculus</name>
    <dbReference type="NCBI Taxonomy" id="1915356"/>
    <lineage>
        <taxon>Eukaryota</taxon>
        <taxon>Metamonada</taxon>
        <taxon>Parabasalia</taxon>
        <taxon>Tritrichomonadida</taxon>
        <taxon>Tritrichomonadidae</taxon>
        <taxon>Tritrichomonas</taxon>
    </lineage>
</organism>
<keyword evidence="2" id="KW-1185">Reference proteome</keyword>
<proteinExistence type="predicted"/>
<dbReference type="EMBL" id="JAPFFF010000005">
    <property type="protein sequence ID" value="KAK8890327.1"/>
    <property type="molecule type" value="Genomic_DNA"/>
</dbReference>
<dbReference type="Proteomes" id="UP001470230">
    <property type="component" value="Unassembled WGS sequence"/>
</dbReference>
<gene>
    <name evidence="1" type="ORF">M9Y10_035101</name>
</gene>
<name>A0ABR2KIR4_9EUKA</name>
<accession>A0ABR2KIR4</accession>